<keyword evidence="2" id="KW-1185">Reference proteome</keyword>
<evidence type="ECO:0000313" key="1">
    <source>
        <dbReference type="EMBL" id="TGC08013.1"/>
    </source>
</evidence>
<dbReference type="RefSeq" id="WP_135390217.1">
    <property type="nucleotide sequence ID" value="NZ_PGGK01000012.1"/>
</dbReference>
<dbReference type="EMBL" id="PGGK01000012">
    <property type="protein sequence ID" value="TGC08013.1"/>
    <property type="molecule type" value="Genomic_DNA"/>
</dbReference>
<gene>
    <name evidence="1" type="ORF">CUN85_10245</name>
</gene>
<dbReference type="AlphaFoldDB" id="A0A4E0PTE7"/>
<protein>
    <submittedName>
        <fullName evidence="1">Uncharacterized protein</fullName>
    </submittedName>
</protein>
<dbReference type="Proteomes" id="UP000297295">
    <property type="component" value="Unassembled WGS sequence"/>
</dbReference>
<comment type="caution">
    <text evidence="1">The sequence shown here is derived from an EMBL/GenBank/DDBJ whole genome shotgun (WGS) entry which is preliminary data.</text>
</comment>
<proteinExistence type="predicted"/>
<reference evidence="1 2" key="1">
    <citation type="submission" date="2017-11" db="EMBL/GenBank/DDBJ databases">
        <title>Isolation and Characterization of Methanogenic Archaea from Saline Meromictic Lake at Siberia.</title>
        <authorList>
            <person name="Shen Y."/>
            <person name="Huang H.-H."/>
            <person name="Lai M.-C."/>
            <person name="Chen S.-C."/>
        </authorList>
    </citation>
    <scope>NUCLEOTIDE SEQUENCE [LARGE SCALE GENOMIC DNA]</scope>
    <source>
        <strain evidence="1 2">SY-01</strain>
    </source>
</reference>
<dbReference type="OrthoDB" id="125208at2157"/>
<name>A0A4E0PTE7_9EURY</name>
<evidence type="ECO:0000313" key="2">
    <source>
        <dbReference type="Proteomes" id="UP000297295"/>
    </source>
</evidence>
<accession>A0A4E0PTE7</accession>
<sequence>MGIAKSGGYKGRPIGSTKDRYWLSEGHRKSRYNHAMDFCELTIDQITICPVCQRLGAKCIEAHVTKSLGARSNWRCVCGHQFTRSITPEKMVQYYAEDLKRMIESNAREATL</sequence>
<organism evidence="1 2">
    <name type="scientific">Methanolobus halotolerans</name>
    <dbReference type="NCBI Taxonomy" id="2052935"/>
    <lineage>
        <taxon>Archaea</taxon>
        <taxon>Methanobacteriati</taxon>
        <taxon>Methanobacteriota</taxon>
        <taxon>Stenosarchaea group</taxon>
        <taxon>Methanomicrobia</taxon>
        <taxon>Methanosarcinales</taxon>
        <taxon>Methanosarcinaceae</taxon>
        <taxon>Methanolobus</taxon>
    </lineage>
</organism>